<dbReference type="Proteomes" id="UP000824074">
    <property type="component" value="Unassembled WGS sequence"/>
</dbReference>
<evidence type="ECO:0000259" key="2">
    <source>
        <dbReference type="PROSITE" id="PS51729"/>
    </source>
</evidence>
<dbReference type="AlphaFoldDB" id="A0A9D1LIS0"/>
<dbReference type="GO" id="GO:0016747">
    <property type="term" value="F:acyltransferase activity, transferring groups other than amino-acyl groups"/>
    <property type="evidence" value="ECO:0007669"/>
    <property type="project" value="InterPro"/>
</dbReference>
<evidence type="ECO:0000313" key="3">
    <source>
        <dbReference type="EMBL" id="HIU40137.1"/>
    </source>
</evidence>
<comment type="caution">
    <text evidence="3">The sequence shown here is derived from an EMBL/GenBank/DDBJ whole genome shotgun (WGS) entry which is preliminary data.</text>
</comment>
<dbReference type="Gene3D" id="3.40.630.30">
    <property type="match status" value="1"/>
</dbReference>
<proteinExistence type="predicted"/>
<evidence type="ECO:0000313" key="4">
    <source>
        <dbReference type="Proteomes" id="UP000824074"/>
    </source>
</evidence>
<sequence>MFELFNDKITYKENNEVIGYVLFSKKDDKTISIDKVFVRDDKRGMGIGSKMLEYTYNYFSNKNIKIIYECSYSKKWSKK</sequence>
<protein>
    <submittedName>
        <fullName evidence="3">N-acetyltransferase</fullName>
    </submittedName>
</protein>
<reference evidence="3" key="2">
    <citation type="journal article" date="2021" name="PeerJ">
        <title>Extensive microbial diversity within the chicken gut microbiome revealed by metagenomics and culture.</title>
        <authorList>
            <person name="Gilroy R."/>
            <person name="Ravi A."/>
            <person name="Getino M."/>
            <person name="Pursley I."/>
            <person name="Horton D.L."/>
            <person name="Alikhan N.F."/>
            <person name="Baker D."/>
            <person name="Gharbi K."/>
            <person name="Hall N."/>
            <person name="Watson M."/>
            <person name="Adriaenssens E.M."/>
            <person name="Foster-Nyarko E."/>
            <person name="Jarju S."/>
            <person name="Secka A."/>
            <person name="Antonio M."/>
            <person name="Oren A."/>
            <person name="Chaudhuri R.R."/>
            <person name="La Ragione R."/>
            <person name="Hildebrand F."/>
            <person name="Pallen M.J."/>
        </authorList>
    </citation>
    <scope>NUCLEOTIDE SEQUENCE</scope>
    <source>
        <strain evidence="3">CHK193-30670</strain>
    </source>
</reference>
<dbReference type="InterPro" id="IPR031165">
    <property type="entry name" value="GNAT_YJDJ"/>
</dbReference>
<dbReference type="EMBL" id="DVMT01000026">
    <property type="protein sequence ID" value="HIU40137.1"/>
    <property type="molecule type" value="Genomic_DNA"/>
</dbReference>
<reference evidence="3" key="1">
    <citation type="submission" date="2020-10" db="EMBL/GenBank/DDBJ databases">
        <authorList>
            <person name="Gilroy R."/>
        </authorList>
    </citation>
    <scope>NUCLEOTIDE SEQUENCE</scope>
    <source>
        <strain evidence="3">CHK193-30670</strain>
    </source>
</reference>
<dbReference type="CDD" id="cd04301">
    <property type="entry name" value="NAT_SF"/>
    <property type="match status" value="1"/>
</dbReference>
<organism evidence="3 4">
    <name type="scientific">Candidatus Aphodocola excrementigallinarum</name>
    <dbReference type="NCBI Taxonomy" id="2840670"/>
    <lineage>
        <taxon>Bacteria</taxon>
        <taxon>Bacillati</taxon>
        <taxon>Bacillota</taxon>
        <taxon>Bacilli</taxon>
        <taxon>Candidatus Aphodocola</taxon>
    </lineage>
</organism>
<evidence type="ECO:0000259" key="1">
    <source>
        <dbReference type="PROSITE" id="PS51186"/>
    </source>
</evidence>
<dbReference type="PROSITE" id="PS51186">
    <property type="entry name" value="GNAT"/>
    <property type="match status" value="1"/>
</dbReference>
<feature type="domain" description="N-acetyltransferase" evidence="1 2">
    <location>
        <begin position="1"/>
        <end position="79"/>
    </location>
</feature>
<dbReference type="Pfam" id="PF14542">
    <property type="entry name" value="Acetyltransf_CG"/>
    <property type="match status" value="1"/>
</dbReference>
<dbReference type="InterPro" id="IPR016181">
    <property type="entry name" value="Acyl_CoA_acyltransferase"/>
</dbReference>
<name>A0A9D1LIS0_9FIRM</name>
<dbReference type="PROSITE" id="PS51729">
    <property type="entry name" value="GNAT_YJDJ"/>
    <property type="match status" value="1"/>
</dbReference>
<accession>A0A9D1LIS0</accession>
<dbReference type="SUPFAM" id="SSF55729">
    <property type="entry name" value="Acyl-CoA N-acyltransferases (Nat)"/>
    <property type="match status" value="1"/>
</dbReference>
<dbReference type="InterPro" id="IPR000182">
    <property type="entry name" value="GNAT_dom"/>
</dbReference>
<gene>
    <name evidence="3" type="ORF">IAB68_02400</name>
</gene>